<protein>
    <submittedName>
        <fullName evidence="1">Uncharacterized protein</fullName>
    </submittedName>
</protein>
<comment type="caution">
    <text evidence="1">The sequence shown here is derived from an EMBL/GenBank/DDBJ whole genome shotgun (WGS) entry which is preliminary data.</text>
</comment>
<gene>
    <name evidence="1" type="ORF">Patl1_34002</name>
</gene>
<proteinExistence type="predicted"/>
<accession>A0ACC0ZUB4</accession>
<evidence type="ECO:0000313" key="2">
    <source>
        <dbReference type="Proteomes" id="UP001164250"/>
    </source>
</evidence>
<dbReference type="Proteomes" id="UP001164250">
    <property type="component" value="Chromosome 15"/>
</dbReference>
<sequence>MFLSLAKWYGEFLLLGVYVFGLAIPHGPPLGSDLVEKTETMVQNLLLPIFVTTCGVKIEKLFIRFDTSFTSVNALIAAAALLVKFLVCLLPPLYSKMPTNDVVTLALIMSCKALSRWRSSASCSTVSVVPVMVKLLYDPSRNYAGYQKRNVMAAKPNTELEIVACIHVPDNLSGQASPIFISHQKKKKVFSNNSYSENVIISFTKFEGRYWGSLSVNAFTPVSPPNLMHDNICTLALDKLASLIILPFHRRWYVDGSIESENEVIRTLNSEVLENSPCSVRILIDRGNIQRPVLDPLSEPEYNVGVIFLGGPDDREALNFAKH</sequence>
<dbReference type="EMBL" id="CM047910">
    <property type="protein sequence ID" value="KAJ0076332.1"/>
    <property type="molecule type" value="Genomic_DNA"/>
</dbReference>
<reference evidence="2" key="1">
    <citation type="journal article" date="2023" name="G3 (Bethesda)">
        <title>Genome assembly and association tests identify interacting loci associated with vigor, precocity, and sex in interspecific pistachio rootstocks.</title>
        <authorList>
            <person name="Palmer W."/>
            <person name="Jacygrad E."/>
            <person name="Sagayaradj S."/>
            <person name="Cavanaugh K."/>
            <person name="Han R."/>
            <person name="Bertier L."/>
            <person name="Beede B."/>
            <person name="Kafkas S."/>
            <person name="Golino D."/>
            <person name="Preece J."/>
            <person name="Michelmore R."/>
        </authorList>
    </citation>
    <scope>NUCLEOTIDE SEQUENCE [LARGE SCALE GENOMIC DNA]</scope>
</reference>
<keyword evidence="2" id="KW-1185">Reference proteome</keyword>
<organism evidence="1 2">
    <name type="scientific">Pistacia atlantica</name>
    <dbReference type="NCBI Taxonomy" id="434234"/>
    <lineage>
        <taxon>Eukaryota</taxon>
        <taxon>Viridiplantae</taxon>
        <taxon>Streptophyta</taxon>
        <taxon>Embryophyta</taxon>
        <taxon>Tracheophyta</taxon>
        <taxon>Spermatophyta</taxon>
        <taxon>Magnoliopsida</taxon>
        <taxon>eudicotyledons</taxon>
        <taxon>Gunneridae</taxon>
        <taxon>Pentapetalae</taxon>
        <taxon>rosids</taxon>
        <taxon>malvids</taxon>
        <taxon>Sapindales</taxon>
        <taxon>Anacardiaceae</taxon>
        <taxon>Pistacia</taxon>
    </lineage>
</organism>
<name>A0ACC0ZUB4_9ROSI</name>
<evidence type="ECO:0000313" key="1">
    <source>
        <dbReference type="EMBL" id="KAJ0076332.1"/>
    </source>
</evidence>